<dbReference type="SUPFAM" id="SSF51395">
    <property type="entry name" value="FMN-linked oxidoreductases"/>
    <property type="match status" value="1"/>
</dbReference>
<sequence>MKDLSLKNRIVMAPMCMYSCPEQDGKITNWNLTHYTTRAVGQVGLVIVEASAVSPEGRISMEDLGIWDDEQIAGLTKLTKLVHEHGAKISIQLAHAGRKSRIDGSIKAPSVIPFSYKSKTPQEMTIQQIEDTVASFKKSAYWAFFAAKQLGVNLEGPIQYRRGMGLTFGLLKYIRFFLKKSKQPQSSIYRTEAFYNLKY</sequence>
<organism evidence="7 8">
    <name type="scientific">Pueribacillus theae</name>
    <dbReference type="NCBI Taxonomy" id="2171751"/>
    <lineage>
        <taxon>Bacteria</taxon>
        <taxon>Bacillati</taxon>
        <taxon>Bacillota</taxon>
        <taxon>Bacilli</taxon>
        <taxon>Bacillales</taxon>
        <taxon>Bacillaceae</taxon>
        <taxon>Pueribacillus</taxon>
    </lineage>
</organism>
<dbReference type="GO" id="GO:0010181">
    <property type="term" value="F:FMN binding"/>
    <property type="evidence" value="ECO:0007669"/>
    <property type="project" value="InterPro"/>
</dbReference>
<evidence type="ECO:0000256" key="4">
    <source>
        <dbReference type="ARBA" id="ARBA00022857"/>
    </source>
</evidence>
<evidence type="ECO:0000313" key="7">
    <source>
        <dbReference type="EMBL" id="PWA08758.1"/>
    </source>
</evidence>
<keyword evidence="8" id="KW-1185">Reference proteome</keyword>
<comment type="cofactor">
    <cofactor evidence="1">
        <name>FMN</name>
        <dbReference type="ChEBI" id="CHEBI:58210"/>
    </cofactor>
</comment>
<dbReference type="InterPro" id="IPR044152">
    <property type="entry name" value="YqjM-like"/>
</dbReference>
<dbReference type="InterPro" id="IPR013785">
    <property type="entry name" value="Aldolase_TIM"/>
</dbReference>
<keyword evidence="2" id="KW-0285">Flavoprotein</keyword>
<name>A0A2U1JVA3_9BACI</name>
<keyword evidence="4" id="KW-0521">NADP</keyword>
<dbReference type="Pfam" id="PF00724">
    <property type="entry name" value="Oxidored_FMN"/>
    <property type="match status" value="1"/>
</dbReference>
<evidence type="ECO:0000256" key="1">
    <source>
        <dbReference type="ARBA" id="ARBA00001917"/>
    </source>
</evidence>
<feature type="domain" description="NADH:flavin oxidoreductase/NADH oxidase N-terminal" evidence="6">
    <location>
        <begin position="2"/>
        <end position="148"/>
    </location>
</feature>
<dbReference type="GO" id="GO:0050661">
    <property type="term" value="F:NADP binding"/>
    <property type="evidence" value="ECO:0007669"/>
    <property type="project" value="InterPro"/>
</dbReference>
<comment type="caution">
    <text evidence="7">The sequence shown here is derived from an EMBL/GenBank/DDBJ whole genome shotgun (WGS) entry which is preliminary data.</text>
</comment>
<protein>
    <recommendedName>
        <fullName evidence="6">NADH:flavin oxidoreductase/NADH oxidase N-terminal domain-containing protein</fullName>
    </recommendedName>
</protein>
<dbReference type="InterPro" id="IPR001155">
    <property type="entry name" value="OxRdtase_FMN_N"/>
</dbReference>
<dbReference type="OrthoDB" id="9772736at2"/>
<evidence type="ECO:0000256" key="3">
    <source>
        <dbReference type="ARBA" id="ARBA00022643"/>
    </source>
</evidence>
<dbReference type="PANTHER" id="PTHR43303">
    <property type="entry name" value="NADPH DEHYDROGENASE C23G7.10C-RELATED"/>
    <property type="match status" value="1"/>
</dbReference>
<dbReference type="EMBL" id="QCZG01000034">
    <property type="protein sequence ID" value="PWA08758.1"/>
    <property type="molecule type" value="Genomic_DNA"/>
</dbReference>
<proteinExistence type="predicted"/>
<evidence type="ECO:0000256" key="5">
    <source>
        <dbReference type="ARBA" id="ARBA00023002"/>
    </source>
</evidence>
<dbReference type="Proteomes" id="UP000245998">
    <property type="component" value="Unassembled WGS sequence"/>
</dbReference>
<accession>A0A2U1JVA3</accession>
<gene>
    <name evidence="7" type="ORF">DCC39_14215</name>
</gene>
<evidence type="ECO:0000259" key="6">
    <source>
        <dbReference type="Pfam" id="PF00724"/>
    </source>
</evidence>
<dbReference type="PANTHER" id="PTHR43303:SF4">
    <property type="entry name" value="NADPH DEHYDROGENASE C23G7.10C-RELATED"/>
    <property type="match status" value="1"/>
</dbReference>
<keyword evidence="5" id="KW-0560">Oxidoreductase</keyword>
<evidence type="ECO:0000313" key="8">
    <source>
        <dbReference type="Proteomes" id="UP000245998"/>
    </source>
</evidence>
<dbReference type="Gene3D" id="3.20.20.70">
    <property type="entry name" value="Aldolase class I"/>
    <property type="match status" value="1"/>
</dbReference>
<evidence type="ECO:0000256" key="2">
    <source>
        <dbReference type="ARBA" id="ARBA00022630"/>
    </source>
</evidence>
<reference evidence="7 8" key="1">
    <citation type="submission" date="2018-04" db="EMBL/GenBank/DDBJ databases">
        <title>Camelliibacillus theae gen. nov., sp. nov., isolated from Pu'er tea.</title>
        <authorList>
            <person name="Niu L."/>
        </authorList>
    </citation>
    <scope>NUCLEOTIDE SEQUENCE [LARGE SCALE GENOMIC DNA]</scope>
    <source>
        <strain evidence="7 8">T8</strain>
    </source>
</reference>
<dbReference type="GO" id="GO:0003959">
    <property type="term" value="F:NADPH dehydrogenase activity"/>
    <property type="evidence" value="ECO:0007669"/>
    <property type="project" value="InterPro"/>
</dbReference>
<keyword evidence="3" id="KW-0288">FMN</keyword>
<dbReference type="AlphaFoldDB" id="A0A2U1JVA3"/>